<dbReference type="PANTHER" id="PTHR48144">
    <property type="entry name" value="DNA-DIRECTED DNA POLYMERASE"/>
    <property type="match status" value="1"/>
</dbReference>
<evidence type="ECO:0000313" key="2">
    <source>
        <dbReference type="Proteomes" id="UP000014680"/>
    </source>
</evidence>
<dbReference type="VEuPathDB" id="AmoebaDB:EIN_323550"/>
<dbReference type="PANTHER" id="PTHR48144:SF2">
    <property type="entry name" value="DNA-DIRECTED DNA POLYMERASE"/>
    <property type="match status" value="1"/>
</dbReference>
<protein>
    <submittedName>
        <fullName evidence="1">Uncharacterized protein</fullName>
    </submittedName>
</protein>
<reference evidence="1 2" key="1">
    <citation type="submission" date="2012-10" db="EMBL/GenBank/DDBJ databases">
        <authorList>
            <person name="Zafar N."/>
            <person name="Inman J."/>
            <person name="Hall N."/>
            <person name="Lorenzi H."/>
            <person name="Caler E."/>
        </authorList>
    </citation>
    <scope>NUCLEOTIDE SEQUENCE [LARGE SCALE GENOMIC DNA]</scope>
    <source>
        <strain evidence="1 2">IP1</strain>
    </source>
</reference>
<organism evidence="1 2">
    <name type="scientific">Entamoeba invadens IP1</name>
    <dbReference type="NCBI Taxonomy" id="370355"/>
    <lineage>
        <taxon>Eukaryota</taxon>
        <taxon>Amoebozoa</taxon>
        <taxon>Evosea</taxon>
        <taxon>Archamoebae</taxon>
        <taxon>Mastigamoebida</taxon>
        <taxon>Entamoebidae</taxon>
        <taxon>Entamoeba</taxon>
    </lineage>
</organism>
<dbReference type="GeneID" id="14888294"/>
<proteinExistence type="predicted"/>
<evidence type="ECO:0000313" key="1">
    <source>
        <dbReference type="EMBL" id="ELP89312.1"/>
    </source>
</evidence>
<dbReference type="RefSeq" id="XP_004256083.1">
    <property type="nucleotide sequence ID" value="XM_004256035.1"/>
</dbReference>
<dbReference type="OrthoDB" id="10265614at2759"/>
<dbReference type="OMA" id="MEVEICV"/>
<dbReference type="Proteomes" id="UP000014680">
    <property type="component" value="Unassembled WGS sequence"/>
</dbReference>
<gene>
    <name evidence="1" type="ORF">EIN_323550</name>
</gene>
<accession>L7FLV7</accession>
<keyword evidence="2" id="KW-1185">Reference proteome</keyword>
<dbReference type="AlphaFoldDB" id="L7FLV7"/>
<dbReference type="InterPro" id="IPR012337">
    <property type="entry name" value="RNaseH-like_sf"/>
</dbReference>
<sequence length="167" mass="20035">MKNYENETKLSRKKIVLKDSYSMISNKLSDFPKIFDLSNIQKELYIYNYYNADRIQNNNISKINNCLVDNNKFDMRLYCKFYCCQDVRILKEGHTKFRNNNLKSLNIDVDNFIIISALANHYFKLNNLYMVQYMEVEICVEIIQNIMLLKIYMIMTHARYILALYIG</sequence>
<dbReference type="SUPFAM" id="SSF53098">
    <property type="entry name" value="Ribonuclease H-like"/>
    <property type="match status" value="1"/>
</dbReference>
<dbReference type="EMBL" id="KB206652">
    <property type="protein sequence ID" value="ELP89312.1"/>
    <property type="molecule type" value="Genomic_DNA"/>
</dbReference>
<name>L7FLV7_ENTIV</name>
<dbReference type="KEGG" id="eiv:EIN_323550"/>